<proteinExistence type="predicted"/>
<comment type="caution">
    <text evidence="2">The sequence shown here is derived from an EMBL/GenBank/DDBJ whole genome shotgun (WGS) entry which is preliminary data.</text>
</comment>
<dbReference type="EMBL" id="LAZR01010586">
    <property type="protein sequence ID" value="KKM66174.1"/>
    <property type="molecule type" value="Genomic_DNA"/>
</dbReference>
<gene>
    <name evidence="2" type="ORF">LCGC14_1483870</name>
</gene>
<protein>
    <submittedName>
        <fullName evidence="2">Uncharacterized protein</fullName>
    </submittedName>
</protein>
<keyword evidence="1" id="KW-1133">Transmembrane helix</keyword>
<accession>A0A0F9J8P8</accession>
<keyword evidence="1" id="KW-0472">Membrane</keyword>
<evidence type="ECO:0000313" key="2">
    <source>
        <dbReference type="EMBL" id="KKM66174.1"/>
    </source>
</evidence>
<dbReference type="AlphaFoldDB" id="A0A0F9J8P8"/>
<name>A0A0F9J8P8_9ZZZZ</name>
<feature type="transmembrane region" description="Helical" evidence="1">
    <location>
        <begin position="48"/>
        <end position="65"/>
    </location>
</feature>
<feature type="transmembrane region" description="Helical" evidence="1">
    <location>
        <begin position="21"/>
        <end position="42"/>
    </location>
</feature>
<reference evidence="2" key="1">
    <citation type="journal article" date="2015" name="Nature">
        <title>Complex archaea that bridge the gap between prokaryotes and eukaryotes.</title>
        <authorList>
            <person name="Spang A."/>
            <person name="Saw J.H."/>
            <person name="Jorgensen S.L."/>
            <person name="Zaremba-Niedzwiedzka K."/>
            <person name="Martijn J."/>
            <person name="Lind A.E."/>
            <person name="van Eijk R."/>
            <person name="Schleper C."/>
            <person name="Guy L."/>
            <person name="Ettema T.J."/>
        </authorList>
    </citation>
    <scope>NUCLEOTIDE SEQUENCE</scope>
</reference>
<evidence type="ECO:0000256" key="1">
    <source>
        <dbReference type="SAM" id="Phobius"/>
    </source>
</evidence>
<keyword evidence="1" id="KW-0812">Transmembrane</keyword>
<organism evidence="2">
    <name type="scientific">marine sediment metagenome</name>
    <dbReference type="NCBI Taxonomy" id="412755"/>
    <lineage>
        <taxon>unclassified sequences</taxon>
        <taxon>metagenomes</taxon>
        <taxon>ecological metagenomes</taxon>
    </lineage>
</organism>
<sequence>MNKFISYFGALFMEKAENDKWRVSIGRTSWWLVLIPALYTWIGSTQDITAHHLTVLLLLAGYNFGKHGLNVFKNKTSANNNQNLNGPG</sequence>